<dbReference type="NCBIfam" id="NF006130">
    <property type="entry name" value="PRK08274.1"/>
    <property type="match status" value="1"/>
</dbReference>
<dbReference type="Pfam" id="PF00890">
    <property type="entry name" value="FAD_binding_2"/>
    <property type="match status" value="1"/>
</dbReference>
<dbReference type="Gene3D" id="3.90.700.10">
    <property type="entry name" value="Succinate dehydrogenase/fumarate reductase flavoprotein, catalytic domain"/>
    <property type="match status" value="1"/>
</dbReference>
<evidence type="ECO:0000256" key="3">
    <source>
        <dbReference type="ARBA" id="ARBA00022827"/>
    </source>
</evidence>
<comment type="caution">
    <text evidence="6">The sequence shown here is derived from an EMBL/GenBank/DDBJ whole genome shotgun (WGS) entry which is preliminary data.</text>
</comment>
<keyword evidence="3" id="KW-0274">FAD</keyword>
<dbReference type="RefSeq" id="WP_317940795.1">
    <property type="nucleotide sequence ID" value="NZ_JAUBDJ010000006.1"/>
</dbReference>
<sequence length="496" mass="54375">MSRYDVIIVGAGNAALCAAISAKEQGSRVLVLEKGPSEKRGGNSFFTDGAIRVGYGNFDAMRNFIELDEETTNKIDMPEYSPQDFYDDIMRVSKNQSKPELIQQLVTQSLPTIEWMKSHGVEFELNFANQSFEKEGRIQFWGGLPIKTVDKGIGLMRSLFNRCEELGIDVWYEAAASKILTENNGVTGIEVKTKEGTKTIDCQNVVLACGSFEADKKKRVEALGEEWGAALVRGTEFNTGDGIDMAALVGAQKFGQYDGCHAIGTDANAPRVGDFQKPGDIFKKHSYPYTVMVNVDGYRFVDEGADFRNYTYAKYGKEVLKQPKNMAYQVFDAKVRPIVREEYNLDEATVFEAATLEELALKIDIQKEQFLQTIEEYNAAVQDGEFNPSVKDGKGTTGITLPKSNWAQTISEGPFYAYPITCGITFAFGGIATTPNGEVLHKNGEKIQGLFAAGEMIGGIFYENYPGGSGLMSGSVFGKLAGKSAAIHATHAQAVK</sequence>
<dbReference type="GO" id="GO:0033765">
    <property type="term" value="F:steroid dehydrogenase activity, acting on the CH-CH group of donors"/>
    <property type="evidence" value="ECO:0007669"/>
    <property type="project" value="UniProtKB-ARBA"/>
</dbReference>
<dbReference type="InterPro" id="IPR003953">
    <property type="entry name" value="FAD-dep_OxRdtase_2_FAD-bd"/>
</dbReference>
<comment type="cofactor">
    <cofactor evidence="1">
        <name>FAD</name>
        <dbReference type="ChEBI" id="CHEBI:57692"/>
    </cofactor>
</comment>
<dbReference type="PANTHER" id="PTHR43400">
    <property type="entry name" value="FUMARATE REDUCTASE"/>
    <property type="match status" value="1"/>
</dbReference>
<organism evidence="6 7">
    <name type="scientific">Sporosarcina thermotolerans</name>
    <dbReference type="NCBI Taxonomy" id="633404"/>
    <lineage>
        <taxon>Bacteria</taxon>
        <taxon>Bacillati</taxon>
        <taxon>Bacillota</taxon>
        <taxon>Bacilli</taxon>
        <taxon>Bacillales</taxon>
        <taxon>Caryophanaceae</taxon>
        <taxon>Sporosarcina</taxon>
    </lineage>
</organism>
<dbReference type="Proteomes" id="UP001271648">
    <property type="component" value="Unassembled WGS sequence"/>
</dbReference>
<dbReference type="SUPFAM" id="SSF51905">
    <property type="entry name" value="FAD/NAD(P)-binding domain"/>
    <property type="match status" value="1"/>
</dbReference>
<reference evidence="6 7" key="1">
    <citation type="submission" date="2023-06" db="EMBL/GenBank/DDBJ databases">
        <title>Sporosarcina sp. nov., isolated from Korean traditional fermented seafood 'Jeotgal'.</title>
        <authorList>
            <person name="Yang A.I."/>
            <person name="Shin N.-R."/>
        </authorList>
    </citation>
    <scope>NUCLEOTIDE SEQUENCE [LARGE SCALE GENOMIC DNA]</scope>
    <source>
        <strain evidence="6 7">KCTC43456</strain>
    </source>
</reference>
<proteinExistence type="predicted"/>
<dbReference type="EMBL" id="JAUBDJ010000006">
    <property type="protein sequence ID" value="MDW0117475.1"/>
    <property type="molecule type" value="Genomic_DNA"/>
</dbReference>
<keyword evidence="4" id="KW-0560">Oxidoreductase</keyword>
<dbReference type="Gene3D" id="3.50.50.60">
    <property type="entry name" value="FAD/NAD(P)-binding domain"/>
    <property type="match status" value="1"/>
</dbReference>
<keyword evidence="7" id="KW-1185">Reference proteome</keyword>
<evidence type="ECO:0000256" key="4">
    <source>
        <dbReference type="ARBA" id="ARBA00023002"/>
    </source>
</evidence>
<dbReference type="InterPro" id="IPR027477">
    <property type="entry name" value="Succ_DH/fumarate_Rdtase_cat_sf"/>
</dbReference>
<dbReference type="AlphaFoldDB" id="A0AAW9ABT0"/>
<dbReference type="InterPro" id="IPR050315">
    <property type="entry name" value="FAD-oxidoreductase_2"/>
</dbReference>
<protein>
    <submittedName>
        <fullName evidence="6">FAD-dependent tricarballylate dehydrogenase TcuA</fullName>
    </submittedName>
</protein>
<dbReference type="PANTHER" id="PTHR43400:SF7">
    <property type="entry name" value="FAD-DEPENDENT OXIDOREDUCTASE 2 FAD BINDING DOMAIN-CONTAINING PROTEIN"/>
    <property type="match status" value="1"/>
</dbReference>
<gene>
    <name evidence="6" type="primary">tcuA</name>
    <name evidence="6" type="ORF">QTL97_11055</name>
</gene>
<accession>A0AAW9ABT0</accession>
<name>A0AAW9ABT0_9BACL</name>
<evidence type="ECO:0000313" key="7">
    <source>
        <dbReference type="Proteomes" id="UP001271648"/>
    </source>
</evidence>
<feature type="domain" description="FAD-dependent oxidoreductase 2 FAD-binding" evidence="5">
    <location>
        <begin position="5"/>
        <end position="469"/>
    </location>
</feature>
<dbReference type="SUPFAM" id="SSF56425">
    <property type="entry name" value="Succinate dehydrogenase/fumarate reductase flavoprotein, catalytic domain"/>
    <property type="match status" value="1"/>
</dbReference>
<keyword evidence="2" id="KW-0285">Flavoprotein</keyword>
<dbReference type="InterPro" id="IPR036188">
    <property type="entry name" value="FAD/NAD-bd_sf"/>
</dbReference>
<evidence type="ECO:0000256" key="1">
    <source>
        <dbReference type="ARBA" id="ARBA00001974"/>
    </source>
</evidence>
<evidence type="ECO:0000256" key="2">
    <source>
        <dbReference type="ARBA" id="ARBA00022630"/>
    </source>
</evidence>
<evidence type="ECO:0000313" key="6">
    <source>
        <dbReference type="EMBL" id="MDW0117475.1"/>
    </source>
</evidence>
<evidence type="ECO:0000259" key="5">
    <source>
        <dbReference type="Pfam" id="PF00890"/>
    </source>
</evidence>